<reference evidence="1 2" key="1">
    <citation type="submission" date="2019-03" db="EMBL/GenBank/DDBJ databases">
        <title>Freshwater and sediment microbial communities from various areas in North America, analyzing microbe dynamics in response to fracking.</title>
        <authorList>
            <person name="Lamendella R."/>
        </authorList>
    </citation>
    <scope>NUCLEOTIDE SEQUENCE [LARGE SCALE GENOMIC DNA]</scope>
    <source>
        <strain evidence="1 2">175.2</strain>
    </source>
</reference>
<accession>A0A4R3NV72</accession>
<comment type="caution">
    <text evidence="1">The sequence shown here is derived from an EMBL/GenBank/DDBJ whole genome shotgun (WGS) entry which is preliminary data.</text>
</comment>
<organism evidence="1 2">
    <name type="scientific">Martelella mediterranea</name>
    <dbReference type="NCBI Taxonomy" id="293089"/>
    <lineage>
        <taxon>Bacteria</taxon>
        <taxon>Pseudomonadati</taxon>
        <taxon>Pseudomonadota</taxon>
        <taxon>Alphaproteobacteria</taxon>
        <taxon>Hyphomicrobiales</taxon>
        <taxon>Aurantimonadaceae</taxon>
        <taxon>Martelella</taxon>
    </lineage>
</organism>
<proteinExistence type="predicted"/>
<dbReference type="Proteomes" id="UP000295097">
    <property type="component" value="Unassembled WGS sequence"/>
</dbReference>
<protein>
    <submittedName>
        <fullName evidence="1">Uncharacterized protein</fullName>
    </submittedName>
</protein>
<sequence length="118" mass="12729">MTAFMSEPVSFSDTPAPLMTLDQAKAIILGSHVDTNPETFEPSALQRRAVHTILNAGAEYGPGVFGFGPDAVVPSFDIEESFAKLNADQAVIVALINQFEFELMRSIALRFRGVRAAA</sequence>
<dbReference type="RefSeq" id="WP_132311847.1">
    <property type="nucleotide sequence ID" value="NZ_SMAR01000017.1"/>
</dbReference>
<evidence type="ECO:0000313" key="2">
    <source>
        <dbReference type="Proteomes" id="UP000295097"/>
    </source>
</evidence>
<gene>
    <name evidence="1" type="ORF">EDC90_101752</name>
</gene>
<evidence type="ECO:0000313" key="1">
    <source>
        <dbReference type="EMBL" id="TCT37662.1"/>
    </source>
</evidence>
<name>A0A4R3NV72_9HYPH</name>
<dbReference type="AlphaFoldDB" id="A0A4R3NV72"/>
<dbReference type="EMBL" id="SMAR01000017">
    <property type="protein sequence ID" value="TCT37662.1"/>
    <property type="molecule type" value="Genomic_DNA"/>
</dbReference>
<keyword evidence="2" id="KW-1185">Reference proteome</keyword>